<dbReference type="InterPro" id="IPR002035">
    <property type="entry name" value="VWF_A"/>
</dbReference>
<dbReference type="InterPro" id="IPR036465">
    <property type="entry name" value="vWFA_dom_sf"/>
</dbReference>
<evidence type="ECO:0000259" key="1">
    <source>
        <dbReference type="PROSITE" id="PS50234"/>
    </source>
</evidence>
<gene>
    <name evidence="2" type="ORF">Homavirus23_1</name>
</gene>
<accession>A0A3G5A4W1</accession>
<dbReference type="Pfam" id="PF14624">
    <property type="entry name" value="Vwaint"/>
    <property type="match status" value="1"/>
</dbReference>
<dbReference type="InterPro" id="IPR036844">
    <property type="entry name" value="Hint_dom_sf"/>
</dbReference>
<dbReference type="EMBL" id="MK072354">
    <property type="protein sequence ID" value="AYV82270.1"/>
    <property type="molecule type" value="Genomic_DNA"/>
</dbReference>
<dbReference type="PANTHER" id="PTHR10579">
    <property type="entry name" value="CALCIUM-ACTIVATED CHLORIDE CHANNEL REGULATOR"/>
    <property type="match status" value="1"/>
</dbReference>
<dbReference type="PANTHER" id="PTHR10579:SF43">
    <property type="entry name" value="ZINC FINGER (C3HC4-TYPE RING FINGER) FAMILY PROTEIN"/>
    <property type="match status" value="1"/>
</dbReference>
<dbReference type="InterPro" id="IPR051266">
    <property type="entry name" value="CLCR"/>
</dbReference>
<sequence>MQRFLSNLPASIGKSSYLKKAVDANKSIQSIQSVNQPKSLIPQQSTNSNLMLRTMTPHISDLNVGHSFIPFISTNRYLLNLKLSADLKGGNIRPSVFVCALDISSSMGDSIGNNNQHASNEVSKYNRFDLVKHSLNTLIHCTRPEDRLALITFSHDANTILPLSYMDARGKGLALDTLNNIRIGGNTNLWSGIRDSVNVMKNVHDNDVNKFALTLTDGEPNVNPPKGIVNEFSSMLPLFKSSTMHTFGYSYGLDSELLYGVSKLGGGLFAHIPDYTMCNTVFINYISNCLTTAINKVDMEVQFKGCRVGNFISNRDTLGSINADQTRNVLLDVIIDNPQNFEMQFMFDHDGKRTSHTINRVVVVENDYEVAKYALMAIINKGLQSADLTTACSSLDDLLNMIRGSSISEMDKLITNIKSGNTNDGQIYKAFSSSEWFNRWGIHYLRYFLRSHELNLCSNFKDASLQTYGGPLFKDIRTEVEDIFANIPVPQPSLSSTPFQGNFQQSFYTPSGPCFDGRCTVIMENDDIKLIRDLKKGDKVCNSNGDVATILCIIKTTIQSGYTDLVILDDLRVTPWHPIKHNGVWVFPCKVKEPMKVYCDYVYNFVLDSHHIMTISGVDAITLGHGFTHDPTLVHPFFGTL</sequence>
<dbReference type="PROSITE" id="PS50234">
    <property type="entry name" value="VWFA"/>
    <property type="match status" value="1"/>
</dbReference>
<name>A0A3G5A4W1_9VIRU</name>
<protein>
    <recommendedName>
        <fullName evidence="1">VWFA domain-containing protein</fullName>
    </recommendedName>
</protein>
<dbReference type="Pfam" id="PF14623">
    <property type="entry name" value="Vint"/>
    <property type="match status" value="1"/>
</dbReference>
<dbReference type="SUPFAM" id="SSF53300">
    <property type="entry name" value="vWA-like"/>
    <property type="match status" value="1"/>
</dbReference>
<dbReference type="InterPro" id="IPR032838">
    <property type="entry name" value="Vwaint_dom"/>
</dbReference>
<dbReference type="Pfam" id="PF13519">
    <property type="entry name" value="VWA_2"/>
    <property type="match status" value="1"/>
</dbReference>
<organism evidence="2">
    <name type="scientific">Homavirus sp</name>
    <dbReference type="NCBI Taxonomy" id="2487769"/>
    <lineage>
        <taxon>Viruses</taxon>
        <taxon>Varidnaviria</taxon>
        <taxon>Bamfordvirae</taxon>
        <taxon>Nucleocytoviricota</taxon>
        <taxon>Megaviricetes</taxon>
        <taxon>Imitervirales</taxon>
        <taxon>Mimiviridae</taxon>
        <taxon>Klosneuvirinae</taxon>
    </lineage>
</organism>
<feature type="domain" description="VWFA" evidence="1">
    <location>
        <begin position="96"/>
        <end position="297"/>
    </location>
</feature>
<feature type="non-terminal residue" evidence="2">
    <location>
        <position position="641"/>
    </location>
</feature>
<proteinExistence type="predicted"/>
<dbReference type="SMART" id="SM00327">
    <property type="entry name" value="VWA"/>
    <property type="match status" value="1"/>
</dbReference>
<dbReference type="InterPro" id="IPR039510">
    <property type="entry name" value="Vint_dom"/>
</dbReference>
<reference evidence="2" key="1">
    <citation type="submission" date="2018-10" db="EMBL/GenBank/DDBJ databases">
        <title>Hidden diversity of soil giant viruses.</title>
        <authorList>
            <person name="Schulz F."/>
            <person name="Alteio L."/>
            <person name="Goudeau D."/>
            <person name="Ryan E.M."/>
            <person name="Malmstrom R.R."/>
            <person name="Blanchard J."/>
            <person name="Woyke T."/>
        </authorList>
    </citation>
    <scope>NUCLEOTIDE SEQUENCE</scope>
    <source>
        <strain evidence="2">HOV1</strain>
    </source>
</reference>
<evidence type="ECO:0000313" key="2">
    <source>
        <dbReference type="EMBL" id="AYV82270.1"/>
    </source>
</evidence>
<dbReference type="SUPFAM" id="SSF51294">
    <property type="entry name" value="Hedgehog/intein (Hint) domain"/>
    <property type="match status" value="1"/>
</dbReference>
<dbReference type="Gene3D" id="3.40.50.410">
    <property type="entry name" value="von Willebrand factor, type A domain"/>
    <property type="match status" value="1"/>
</dbReference>